<feature type="compositionally biased region" description="Acidic residues" evidence="1">
    <location>
        <begin position="247"/>
        <end position="270"/>
    </location>
</feature>
<evidence type="ECO:0000256" key="1">
    <source>
        <dbReference type="SAM" id="MobiDB-lite"/>
    </source>
</evidence>
<accession>A0A8S9RU29</accession>
<gene>
    <name evidence="2" type="ORF">F2Q69_00030768</name>
</gene>
<evidence type="ECO:0000313" key="3">
    <source>
        <dbReference type="Proteomes" id="UP000712600"/>
    </source>
</evidence>
<dbReference type="Proteomes" id="UP000712600">
    <property type="component" value="Unassembled WGS sequence"/>
</dbReference>
<feature type="compositionally biased region" description="Polar residues" evidence="1">
    <location>
        <begin position="227"/>
        <end position="238"/>
    </location>
</feature>
<name>A0A8S9RU29_BRACR</name>
<dbReference type="AlphaFoldDB" id="A0A8S9RU29"/>
<reference evidence="2" key="1">
    <citation type="submission" date="2019-12" db="EMBL/GenBank/DDBJ databases">
        <title>Genome sequencing and annotation of Brassica cretica.</title>
        <authorList>
            <person name="Studholme D.J."/>
            <person name="Sarris P."/>
        </authorList>
    </citation>
    <scope>NUCLEOTIDE SEQUENCE</scope>
    <source>
        <strain evidence="2">PFS-109/04</strain>
        <tissue evidence="2">Leaf</tissue>
    </source>
</reference>
<protein>
    <submittedName>
        <fullName evidence="2">Uncharacterized protein</fullName>
    </submittedName>
</protein>
<feature type="region of interest" description="Disordered" evidence="1">
    <location>
        <begin position="226"/>
        <end position="270"/>
    </location>
</feature>
<evidence type="ECO:0000313" key="2">
    <source>
        <dbReference type="EMBL" id="KAF3583672.1"/>
    </source>
</evidence>
<dbReference type="EMBL" id="QGKX02000088">
    <property type="protein sequence ID" value="KAF3583672.1"/>
    <property type="molecule type" value="Genomic_DNA"/>
</dbReference>
<feature type="region of interest" description="Disordered" evidence="1">
    <location>
        <begin position="82"/>
        <end position="132"/>
    </location>
</feature>
<proteinExistence type="predicted"/>
<sequence length="270" mass="29174">MNERANPAQKPLAGELNRHAGQLTGELNHHVGQLAGELNRRVVILARVLNHRAGQLTGELNHHVGQLAGELNRRVVILARRAQPSRRSARRRAEPTCGCTRPASSTIAPTNEACENKGGASRSGSALRNTQDETIRRSDIEALIKLLKDNSGNLLGTSLHATACGTSLNAITKSCENKGGASRSGSALRNTQDETIRRSDIEALIKLLKDNSVLRTLILIMKGGSRNVKQSTQAQPEENSVAHDQDEMPSESDAETQVEAPNEENEAEPE</sequence>
<comment type="caution">
    <text evidence="2">The sequence shown here is derived from an EMBL/GenBank/DDBJ whole genome shotgun (WGS) entry which is preliminary data.</text>
</comment>
<organism evidence="2 3">
    <name type="scientific">Brassica cretica</name>
    <name type="common">Mustard</name>
    <dbReference type="NCBI Taxonomy" id="69181"/>
    <lineage>
        <taxon>Eukaryota</taxon>
        <taxon>Viridiplantae</taxon>
        <taxon>Streptophyta</taxon>
        <taxon>Embryophyta</taxon>
        <taxon>Tracheophyta</taxon>
        <taxon>Spermatophyta</taxon>
        <taxon>Magnoliopsida</taxon>
        <taxon>eudicotyledons</taxon>
        <taxon>Gunneridae</taxon>
        <taxon>Pentapetalae</taxon>
        <taxon>rosids</taxon>
        <taxon>malvids</taxon>
        <taxon>Brassicales</taxon>
        <taxon>Brassicaceae</taxon>
        <taxon>Brassiceae</taxon>
        <taxon>Brassica</taxon>
    </lineage>
</organism>